<evidence type="ECO:0000313" key="11">
    <source>
        <dbReference type="EMBL" id="NWK56139.1"/>
    </source>
</evidence>
<dbReference type="RefSeq" id="WP_178932837.1">
    <property type="nucleotide sequence ID" value="NZ_JACBAZ010000004.1"/>
</dbReference>
<keyword evidence="4" id="KW-0808">Transferase</keyword>
<name>A0A851GG04_9BACT</name>
<organism evidence="11 12">
    <name type="scientific">Oceaniferula marina</name>
    <dbReference type="NCBI Taxonomy" id="2748318"/>
    <lineage>
        <taxon>Bacteria</taxon>
        <taxon>Pseudomonadati</taxon>
        <taxon>Verrucomicrobiota</taxon>
        <taxon>Verrucomicrobiia</taxon>
        <taxon>Verrucomicrobiales</taxon>
        <taxon>Verrucomicrobiaceae</taxon>
        <taxon>Oceaniferula</taxon>
    </lineage>
</organism>
<accession>A0A851GG04</accession>
<gene>
    <name evidence="11" type="ORF">HW115_11000</name>
</gene>
<dbReference type="PANTHER" id="PTHR38686">
    <property type="entry name" value="APOLIPOPROTEIN N-ACYLTRANSFERASE"/>
    <property type="match status" value="1"/>
</dbReference>
<keyword evidence="3" id="KW-1003">Cell membrane</keyword>
<feature type="transmembrane region" description="Helical" evidence="9">
    <location>
        <begin position="111"/>
        <end position="134"/>
    </location>
</feature>
<evidence type="ECO:0000256" key="1">
    <source>
        <dbReference type="ARBA" id="ARBA00004651"/>
    </source>
</evidence>
<dbReference type="GO" id="GO:0005886">
    <property type="term" value="C:plasma membrane"/>
    <property type="evidence" value="ECO:0007669"/>
    <property type="project" value="UniProtKB-SubCell"/>
</dbReference>
<dbReference type="GO" id="GO:0042158">
    <property type="term" value="P:lipoprotein biosynthetic process"/>
    <property type="evidence" value="ECO:0007669"/>
    <property type="project" value="InterPro"/>
</dbReference>
<dbReference type="GO" id="GO:0016410">
    <property type="term" value="F:N-acyltransferase activity"/>
    <property type="evidence" value="ECO:0007669"/>
    <property type="project" value="InterPro"/>
</dbReference>
<dbReference type="Pfam" id="PF00795">
    <property type="entry name" value="CN_hydrolase"/>
    <property type="match status" value="1"/>
</dbReference>
<dbReference type="InterPro" id="IPR004563">
    <property type="entry name" value="Apolipo_AcylTrfase"/>
</dbReference>
<feature type="transmembrane region" description="Helical" evidence="9">
    <location>
        <begin position="426"/>
        <end position="451"/>
    </location>
</feature>
<dbReference type="Gene3D" id="3.60.110.10">
    <property type="entry name" value="Carbon-nitrogen hydrolase"/>
    <property type="match status" value="1"/>
</dbReference>
<feature type="transmembrane region" description="Helical" evidence="9">
    <location>
        <begin position="154"/>
        <end position="172"/>
    </location>
</feature>
<dbReference type="InterPro" id="IPR045378">
    <property type="entry name" value="LNT_N"/>
</dbReference>
<reference evidence="11 12" key="1">
    <citation type="submission" date="2020-07" db="EMBL/GenBank/DDBJ databases">
        <title>Roseicoccus Jingziensis gen. nov., sp. nov., isolated from coastal seawater.</title>
        <authorList>
            <person name="Feng X."/>
        </authorList>
    </citation>
    <scope>NUCLEOTIDE SEQUENCE [LARGE SCALE GENOMIC DNA]</scope>
    <source>
        <strain evidence="11 12">N1E253</strain>
    </source>
</reference>
<dbReference type="InterPro" id="IPR003010">
    <property type="entry name" value="C-N_Hydrolase"/>
</dbReference>
<proteinExistence type="inferred from homology"/>
<keyword evidence="7 9" id="KW-0472">Membrane</keyword>
<protein>
    <recommendedName>
        <fullName evidence="10">CN hydrolase domain-containing protein</fullName>
    </recommendedName>
</protein>
<comment type="similarity">
    <text evidence="2">Belongs to the CN hydrolase family. Apolipoprotein N-acyltransferase subfamily.</text>
</comment>
<comment type="subcellular location">
    <subcellularLocation>
        <location evidence="1">Cell membrane</location>
        <topology evidence="1">Multi-pass membrane protein</topology>
    </subcellularLocation>
</comment>
<feature type="transmembrane region" description="Helical" evidence="9">
    <location>
        <begin position="78"/>
        <end position="99"/>
    </location>
</feature>
<feature type="transmembrane region" description="Helical" evidence="9">
    <location>
        <begin position="51"/>
        <end position="72"/>
    </location>
</feature>
<evidence type="ECO:0000256" key="8">
    <source>
        <dbReference type="ARBA" id="ARBA00023315"/>
    </source>
</evidence>
<evidence type="ECO:0000256" key="2">
    <source>
        <dbReference type="ARBA" id="ARBA00010065"/>
    </source>
</evidence>
<evidence type="ECO:0000259" key="10">
    <source>
        <dbReference type="PROSITE" id="PS50263"/>
    </source>
</evidence>
<keyword evidence="12" id="KW-1185">Reference proteome</keyword>
<dbReference type="PANTHER" id="PTHR38686:SF1">
    <property type="entry name" value="APOLIPOPROTEIN N-ACYLTRANSFERASE"/>
    <property type="match status" value="1"/>
</dbReference>
<evidence type="ECO:0000256" key="3">
    <source>
        <dbReference type="ARBA" id="ARBA00022475"/>
    </source>
</evidence>
<dbReference type="SUPFAM" id="SSF56317">
    <property type="entry name" value="Carbon-nitrogen hydrolase"/>
    <property type="match status" value="1"/>
</dbReference>
<keyword evidence="5 9" id="KW-0812">Transmembrane</keyword>
<evidence type="ECO:0000256" key="5">
    <source>
        <dbReference type="ARBA" id="ARBA00022692"/>
    </source>
</evidence>
<evidence type="ECO:0000256" key="7">
    <source>
        <dbReference type="ARBA" id="ARBA00023136"/>
    </source>
</evidence>
<evidence type="ECO:0000313" key="12">
    <source>
        <dbReference type="Proteomes" id="UP000557872"/>
    </source>
</evidence>
<dbReference type="InterPro" id="IPR036526">
    <property type="entry name" value="C-N_Hydrolase_sf"/>
</dbReference>
<keyword evidence="8" id="KW-0012">Acyltransferase</keyword>
<dbReference type="EMBL" id="JACBAZ010000004">
    <property type="protein sequence ID" value="NWK56139.1"/>
    <property type="molecule type" value="Genomic_DNA"/>
</dbReference>
<evidence type="ECO:0000256" key="9">
    <source>
        <dbReference type="SAM" id="Phobius"/>
    </source>
</evidence>
<dbReference type="AlphaFoldDB" id="A0A851GG04"/>
<evidence type="ECO:0000256" key="4">
    <source>
        <dbReference type="ARBA" id="ARBA00022679"/>
    </source>
</evidence>
<dbReference type="Pfam" id="PF20154">
    <property type="entry name" value="LNT_N"/>
    <property type="match status" value="1"/>
</dbReference>
<comment type="caution">
    <text evidence="11">The sequence shown here is derived from an EMBL/GenBank/DDBJ whole genome shotgun (WGS) entry which is preliminary data.</text>
</comment>
<keyword evidence="6 9" id="KW-1133">Transmembrane helix</keyword>
<dbReference type="PROSITE" id="PS50263">
    <property type="entry name" value="CN_HYDROLASE"/>
    <property type="match status" value="1"/>
</dbReference>
<feature type="transmembrane region" description="Helical" evidence="9">
    <location>
        <begin position="179"/>
        <end position="195"/>
    </location>
</feature>
<sequence>MGMFLRVLLVLLSAGLGIVVFPSVGWFGLAVVAWVPLILALQGVKTSHGFYLGLLHGALFYGVTLSWLVNIFKEMPYFVVPLVLILALFTGFFARGYALAHAHYGGGKSEWVVAFFAAVWWGAVEFFRCEIFVLKFPWMSPGVGLRPMWLSPWLGVYGIGFVLILGSALVCCRGRSPRLVGAVVLGVMLLSALFPKKTPAIDDPIKVMAVQSELTDGYQYVEMTQRAEQNVDLIVWPEYGIPTDIRKNQKQWLDLILLAKEKEAVMVVGTETVVADGWFNTALTLDADGELGDHYKNHTVHFFDDGTAGTEAKAINTPLGKVGTPICFDCDYEDVVRRMVADGAEFLAIPSMDAEHWTAREHHQHAELFRHRAAENARWMVVCATSGTTQILDPYGNRVVDIPLMKDGILYGEIGRRNERTFYTRFGWVFPWFLMGTGSIWVVALFVRVLLEARKSARMNRN</sequence>
<feature type="domain" description="CN hydrolase" evidence="10">
    <location>
        <begin position="197"/>
        <end position="416"/>
    </location>
</feature>
<dbReference type="Proteomes" id="UP000557872">
    <property type="component" value="Unassembled WGS sequence"/>
</dbReference>
<evidence type="ECO:0000256" key="6">
    <source>
        <dbReference type="ARBA" id="ARBA00022989"/>
    </source>
</evidence>